<feature type="region of interest" description="Disordered" evidence="1">
    <location>
        <begin position="1"/>
        <end position="39"/>
    </location>
</feature>
<dbReference type="AlphaFoldDB" id="A0A178BWG5"/>
<evidence type="ECO:0000313" key="3">
    <source>
        <dbReference type="Proteomes" id="UP000185904"/>
    </source>
</evidence>
<dbReference type="GeneID" id="34594828"/>
<feature type="compositionally biased region" description="Polar residues" evidence="1">
    <location>
        <begin position="7"/>
        <end position="23"/>
    </location>
</feature>
<organism evidence="2 3">
    <name type="scientific">Fonsecaea nubica</name>
    <dbReference type="NCBI Taxonomy" id="856822"/>
    <lineage>
        <taxon>Eukaryota</taxon>
        <taxon>Fungi</taxon>
        <taxon>Dikarya</taxon>
        <taxon>Ascomycota</taxon>
        <taxon>Pezizomycotina</taxon>
        <taxon>Eurotiomycetes</taxon>
        <taxon>Chaetothyriomycetidae</taxon>
        <taxon>Chaetothyriales</taxon>
        <taxon>Herpotrichiellaceae</taxon>
        <taxon>Fonsecaea</taxon>
    </lineage>
</organism>
<dbReference type="OrthoDB" id="10369878at2759"/>
<evidence type="ECO:0000313" key="2">
    <source>
        <dbReference type="EMBL" id="OAL21023.1"/>
    </source>
</evidence>
<reference evidence="2 3" key="1">
    <citation type="submission" date="2016-03" db="EMBL/GenBank/DDBJ databases">
        <title>The draft genome sequence of Fonsecaea nubica causative agent of cutaneous subcutaneous infection in human host.</title>
        <authorList>
            <person name="Costa F."/>
            <person name="Sybren D.H."/>
            <person name="Raittz R.T."/>
            <person name="Weiss V.A."/>
            <person name="Leao A.C."/>
            <person name="Gomes R."/>
            <person name="De Souza E.M."/>
            <person name="Pedrosa F.O."/>
            <person name="Steffens M.B."/>
            <person name="Bombassaro A."/>
            <person name="Tadra-Sfeir M.Z."/>
            <person name="Moreno L.F."/>
            <person name="Najafzadeh M.J."/>
            <person name="Felipe M.S."/>
            <person name="Teixeira M."/>
            <person name="Sun J."/>
            <person name="Xi L."/>
            <person name="Castro M.A."/>
            <person name="Vicente V.A."/>
        </authorList>
    </citation>
    <scope>NUCLEOTIDE SEQUENCE [LARGE SCALE GENOMIC DNA]</scope>
    <source>
        <strain evidence="2 3">CBS 269.64</strain>
    </source>
</reference>
<comment type="caution">
    <text evidence="2">The sequence shown here is derived from an EMBL/GenBank/DDBJ whole genome shotgun (WGS) entry which is preliminary data.</text>
</comment>
<name>A0A178BWG5_9EURO</name>
<gene>
    <name evidence="2" type="ORF">AYO20_11447</name>
</gene>
<proteinExistence type="predicted"/>
<dbReference type="RefSeq" id="XP_022494338.1">
    <property type="nucleotide sequence ID" value="XM_022649696.1"/>
</dbReference>
<accession>A0A178BWG5</accession>
<evidence type="ECO:0000256" key="1">
    <source>
        <dbReference type="SAM" id="MobiDB-lite"/>
    </source>
</evidence>
<sequence>MSHAKTTRSATSLEGLTFQNTTRARVDAVEETTPPDLSPVQRFMAEDSRAQPWHGLSSGLVRHVTPHKRSHVSSTRRKWSILANPSSTDGSVSRVDAVASELLAVSQPPSGQTTGLSRVEHQEKPQIAQDLKYVGQIFAEDRVGKRDGGPTWARESGSLTSKPSAVDRSSVGQ</sequence>
<feature type="region of interest" description="Disordered" evidence="1">
    <location>
        <begin position="142"/>
        <end position="173"/>
    </location>
</feature>
<dbReference type="EMBL" id="LVCJ01000155">
    <property type="protein sequence ID" value="OAL21023.1"/>
    <property type="molecule type" value="Genomic_DNA"/>
</dbReference>
<protein>
    <submittedName>
        <fullName evidence="2">Uncharacterized protein</fullName>
    </submittedName>
</protein>
<dbReference type="Proteomes" id="UP000185904">
    <property type="component" value="Unassembled WGS sequence"/>
</dbReference>
<keyword evidence="3" id="KW-1185">Reference proteome</keyword>